<evidence type="ECO:0000313" key="7">
    <source>
        <dbReference type="EMBL" id="KAK4137725.1"/>
    </source>
</evidence>
<protein>
    <submittedName>
        <fullName evidence="7">Amino acid transporter</fullName>
    </submittedName>
</protein>
<evidence type="ECO:0000256" key="2">
    <source>
        <dbReference type="ARBA" id="ARBA00022692"/>
    </source>
</evidence>
<keyword evidence="8" id="KW-1185">Reference proteome</keyword>
<evidence type="ECO:0000256" key="1">
    <source>
        <dbReference type="ARBA" id="ARBA00004141"/>
    </source>
</evidence>
<accession>A0AAN6URV0</accession>
<gene>
    <name evidence="7" type="ORF">BT67DRAFT_119308</name>
</gene>
<dbReference type="GO" id="GO:0015179">
    <property type="term" value="F:L-amino acid transmembrane transporter activity"/>
    <property type="evidence" value="ECO:0007669"/>
    <property type="project" value="TreeGrafter"/>
</dbReference>
<dbReference type="InterPro" id="IPR050598">
    <property type="entry name" value="AminoAcid_Transporter"/>
</dbReference>
<reference evidence="7" key="1">
    <citation type="journal article" date="2023" name="Mol. Phylogenet. Evol.">
        <title>Genome-scale phylogeny and comparative genomics of the fungal order Sordariales.</title>
        <authorList>
            <person name="Hensen N."/>
            <person name="Bonometti L."/>
            <person name="Westerberg I."/>
            <person name="Brannstrom I.O."/>
            <person name="Guillou S."/>
            <person name="Cros-Aarteil S."/>
            <person name="Calhoun S."/>
            <person name="Haridas S."/>
            <person name="Kuo A."/>
            <person name="Mondo S."/>
            <person name="Pangilinan J."/>
            <person name="Riley R."/>
            <person name="LaButti K."/>
            <person name="Andreopoulos B."/>
            <person name="Lipzen A."/>
            <person name="Chen C."/>
            <person name="Yan M."/>
            <person name="Daum C."/>
            <person name="Ng V."/>
            <person name="Clum A."/>
            <person name="Steindorff A."/>
            <person name="Ohm R.A."/>
            <person name="Martin F."/>
            <person name="Silar P."/>
            <person name="Natvig D.O."/>
            <person name="Lalanne C."/>
            <person name="Gautier V."/>
            <person name="Ament-Velasquez S.L."/>
            <person name="Kruys A."/>
            <person name="Hutchinson M.I."/>
            <person name="Powell A.J."/>
            <person name="Barry K."/>
            <person name="Miller A.N."/>
            <person name="Grigoriev I.V."/>
            <person name="Debuchy R."/>
            <person name="Gladieux P."/>
            <person name="Hiltunen Thoren M."/>
            <person name="Johannesson H."/>
        </authorList>
    </citation>
    <scope>NUCLEOTIDE SEQUENCE</scope>
    <source>
        <strain evidence="7">CBS 123565</strain>
    </source>
</reference>
<comment type="subcellular location">
    <subcellularLocation>
        <location evidence="1">Membrane</location>
        <topology evidence="1">Multi-pass membrane protein</topology>
    </subcellularLocation>
</comment>
<dbReference type="Gene3D" id="1.20.1740.10">
    <property type="entry name" value="Amino acid/polyamine transporter I"/>
    <property type="match status" value="1"/>
</dbReference>
<dbReference type="GO" id="GO:0016020">
    <property type="term" value="C:membrane"/>
    <property type="evidence" value="ECO:0007669"/>
    <property type="project" value="UniProtKB-SubCell"/>
</dbReference>
<dbReference type="PIRSF" id="PIRSF006060">
    <property type="entry name" value="AA_transporter"/>
    <property type="match status" value="1"/>
</dbReference>
<feature type="transmembrane region" description="Helical" evidence="6">
    <location>
        <begin position="43"/>
        <end position="63"/>
    </location>
</feature>
<dbReference type="Proteomes" id="UP001304895">
    <property type="component" value="Unassembled WGS sequence"/>
</dbReference>
<dbReference type="InterPro" id="IPR002293">
    <property type="entry name" value="AA/rel_permease1"/>
</dbReference>
<evidence type="ECO:0000313" key="8">
    <source>
        <dbReference type="Proteomes" id="UP001304895"/>
    </source>
</evidence>
<evidence type="ECO:0000256" key="4">
    <source>
        <dbReference type="ARBA" id="ARBA00023136"/>
    </source>
</evidence>
<feature type="transmembrane region" description="Helical" evidence="6">
    <location>
        <begin position="440"/>
        <end position="462"/>
    </location>
</feature>
<name>A0AAN6URV0_9PEZI</name>
<feature type="transmembrane region" description="Helical" evidence="6">
    <location>
        <begin position="407"/>
        <end position="428"/>
    </location>
</feature>
<evidence type="ECO:0000256" key="3">
    <source>
        <dbReference type="ARBA" id="ARBA00022989"/>
    </source>
</evidence>
<sequence>MMNDPHSKRPMAHHTGRHVDSEADSDISDSDGIPYARPEPGEIGVAGAVFLILNKMIGTGIFSTPSSIFAATGSVGISLLLWAVAGLLTLSGLSVYLEFGLAIPRSGGEKNYLERAFRRPRHLVTSVFAVQIVLLGFSAGNALAFGRYVLLAVGRPMPDGWTPRVIAVACITFVVVLHAAWPKWGLRLTNALGVFKVLVLLLIVFSGFAALAGYRLVPDPQNFDNFWGVEKGDGYGGGGAYAYATALLQVVYSYKGWENANYVMGELKNPQRTLRIAAPLAVVGITVLYVLVNVAYFAAIPKGELAKSEVIVAGLFFRNIFGESAAARSLPAFVALSNVGNVLAVSFGHSRVNEELAKENILPWSKFWASKKPFGTPAASLFLHWIVTVVVLVAPPPGPAYNFIINLYTYPGAWINTFVTGGLIYLQLSKSEKWSSPWHTYLPVSILYLVLNLFLVITPFVPPNKDWNADGYPYYAFPLVGTGVLFLGAVYWLVWTKAWPEPTEYTVLEGRVAAENGGGTTVDDTTLGSELGRQEGVYEPLLGATRRHEGYSYDSISSSG</sequence>
<feature type="transmembrane region" description="Helical" evidence="6">
    <location>
        <begin position="374"/>
        <end position="395"/>
    </location>
</feature>
<dbReference type="FunFam" id="1.20.1740.10:FF:000025">
    <property type="entry name" value="High-affinity methionine permease"/>
    <property type="match status" value="1"/>
</dbReference>
<dbReference type="PANTHER" id="PTHR11785:SF382">
    <property type="entry name" value="LOW-AFFINITY METHIONINE PERMEASE"/>
    <property type="match status" value="1"/>
</dbReference>
<feature type="transmembrane region" description="Helical" evidence="6">
    <location>
        <begin position="123"/>
        <end position="149"/>
    </location>
</feature>
<proteinExistence type="predicted"/>
<feature type="transmembrane region" description="Helical" evidence="6">
    <location>
        <begin position="161"/>
        <end position="181"/>
    </location>
</feature>
<feature type="transmembrane region" description="Helical" evidence="6">
    <location>
        <begin position="276"/>
        <end position="299"/>
    </location>
</feature>
<dbReference type="AlphaFoldDB" id="A0AAN6URV0"/>
<feature type="transmembrane region" description="Helical" evidence="6">
    <location>
        <begin position="75"/>
        <end position="102"/>
    </location>
</feature>
<dbReference type="EMBL" id="MU853402">
    <property type="protein sequence ID" value="KAK4137725.1"/>
    <property type="molecule type" value="Genomic_DNA"/>
</dbReference>
<evidence type="ECO:0000256" key="6">
    <source>
        <dbReference type="SAM" id="Phobius"/>
    </source>
</evidence>
<dbReference type="PANTHER" id="PTHR11785">
    <property type="entry name" value="AMINO ACID TRANSPORTER"/>
    <property type="match status" value="1"/>
</dbReference>
<keyword evidence="3 6" id="KW-1133">Transmembrane helix</keyword>
<comment type="caution">
    <text evidence="7">The sequence shown here is derived from an EMBL/GenBank/DDBJ whole genome shotgun (WGS) entry which is preliminary data.</text>
</comment>
<keyword evidence="2 6" id="KW-0812">Transmembrane</keyword>
<feature type="transmembrane region" description="Helical" evidence="6">
    <location>
        <begin position="193"/>
        <end position="217"/>
    </location>
</feature>
<feature type="region of interest" description="Disordered" evidence="5">
    <location>
        <begin position="1"/>
        <end position="33"/>
    </location>
</feature>
<keyword evidence="4 6" id="KW-0472">Membrane</keyword>
<organism evidence="7 8">
    <name type="scientific">Trichocladium antarcticum</name>
    <dbReference type="NCBI Taxonomy" id="1450529"/>
    <lineage>
        <taxon>Eukaryota</taxon>
        <taxon>Fungi</taxon>
        <taxon>Dikarya</taxon>
        <taxon>Ascomycota</taxon>
        <taxon>Pezizomycotina</taxon>
        <taxon>Sordariomycetes</taxon>
        <taxon>Sordariomycetidae</taxon>
        <taxon>Sordariales</taxon>
        <taxon>Chaetomiaceae</taxon>
        <taxon>Trichocladium</taxon>
    </lineage>
</organism>
<evidence type="ECO:0000256" key="5">
    <source>
        <dbReference type="SAM" id="MobiDB-lite"/>
    </source>
</evidence>
<dbReference type="Pfam" id="PF13520">
    <property type="entry name" value="AA_permease_2"/>
    <property type="match status" value="1"/>
</dbReference>
<reference evidence="7" key="2">
    <citation type="submission" date="2023-05" db="EMBL/GenBank/DDBJ databases">
        <authorList>
            <consortium name="Lawrence Berkeley National Laboratory"/>
            <person name="Steindorff A."/>
            <person name="Hensen N."/>
            <person name="Bonometti L."/>
            <person name="Westerberg I."/>
            <person name="Brannstrom I.O."/>
            <person name="Guillou S."/>
            <person name="Cros-Aarteil S."/>
            <person name="Calhoun S."/>
            <person name="Haridas S."/>
            <person name="Kuo A."/>
            <person name="Mondo S."/>
            <person name="Pangilinan J."/>
            <person name="Riley R."/>
            <person name="Labutti K."/>
            <person name="Andreopoulos B."/>
            <person name="Lipzen A."/>
            <person name="Chen C."/>
            <person name="Yanf M."/>
            <person name="Daum C."/>
            <person name="Ng V."/>
            <person name="Clum A."/>
            <person name="Ohm R."/>
            <person name="Martin F."/>
            <person name="Silar P."/>
            <person name="Natvig D."/>
            <person name="Lalanne C."/>
            <person name="Gautier V."/>
            <person name="Ament-Velasquez S.L."/>
            <person name="Kruys A."/>
            <person name="Hutchinson M.I."/>
            <person name="Powell A.J."/>
            <person name="Barry K."/>
            <person name="Miller A.N."/>
            <person name="Grigoriev I.V."/>
            <person name="Debuchy R."/>
            <person name="Gladieux P."/>
            <person name="Thoren M.H."/>
            <person name="Johannesson H."/>
        </authorList>
    </citation>
    <scope>NUCLEOTIDE SEQUENCE</scope>
    <source>
        <strain evidence="7">CBS 123565</strain>
    </source>
</reference>
<feature type="transmembrane region" description="Helical" evidence="6">
    <location>
        <begin position="474"/>
        <end position="494"/>
    </location>
</feature>